<dbReference type="EMBL" id="FNQT01000002">
    <property type="protein sequence ID" value="SEA05441.1"/>
    <property type="molecule type" value="Genomic_DNA"/>
</dbReference>
<evidence type="ECO:0000313" key="3">
    <source>
        <dbReference type="Proteomes" id="UP000236755"/>
    </source>
</evidence>
<dbReference type="RefSeq" id="WP_092633715.1">
    <property type="nucleotide sequence ID" value="NZ_FNQT01000002.1"/>
</dbReference>
<protein>
    <submittedName>
        <fullName evidence="2">Amphi-Trp domain-containing protein</fullName>
    </submittedName>
</protein>
<keyword evidence="3" id="KW-1185">Reference proteome</keyword>
<accession>A0A1H3Y2Z0</accession>
<name>A0A1H3Y2Z0_9EURY</name>
<organism evidence="2 3">
    <name type="scientific">Haloplanus vescus</name>
    <dbReference type="NCBI Taxonomy" id="555874"/>
    <lineage>
        <taxon>Archaea</taxon>
        <taxon>Methanobacteriati</taxon>
        <taxon>Methanobacteriota</taxon>
        <taxon>Stenosarchaea group</taxon>
        <taxon>Halobacteria</taxon>
        <taxon>Halobacteriales</taxon>
        <taxon>Haloferacaceae</taxon>
        <taxon>Haloplanus</taxon>
    </lineage>
</organism>
<dbReference type="NCBIfam" id="TIGR04354">
    <property type="entry name" value="amphi-Trp"/>
    <property type="match status" value="1"/>
</dbReference>
<evidence type="ECO:0000313" key="2">
    <source>
        <dbReference type="EMBL" id="SEA05441.1"/>
    </source>
</evidence>
<evidence type="ECO:0000259" key="1">
    <source>
        <dbReference type="Pfam" id="PF20068"/>
    </source>
</evidence>
<feature type="domain" description="Amphi-Trp" evidence="1">
    <location>
        <begin position="18"/>
        <end position="92"/>
    </location>
</feature>
<dbReference type="AlphaFoldDB" id="A0A1H3Y2Z0"/>
<dbReference type="STRING" id="555874.SAMN04488065_1604"/>
<sequence length="96" mass="11103">MADLPDANDGPRTVTDGYFEREVRLSREGTAAFLRDLADQIESEPRLTISTDEWEIPFEFDEPIEVEVEFVGETHRQLELELEFEWSPSEDELGVN</sequence>
<dbReference type="InterPro" id="IPR027598">
    <property type="entry name" value="Amphi-Trp_dom"/>
</dbReference>
<gene>
    <name evidence="2" type="ORF">SAMN04488065_1604</name>
</gene>
<reference evidence="2 3" key="1">
    <citation type="submission" date="2016-10" db="EMBL/GenBank/DDBJ databases">
        <authorList>
            <person name="de Groot N.N."/>
        </authorList>
    </citation>
    <scope>NUCLEOTIDE SEQUENCE [LARGE SCALE GENOMIC DNA]</scope>
    <source>
        <strain evidence="2 3">CGMCC 1.8712</strain>
    </source>
</reference>
<proteinExistence type="predicted"/>
<dbReference type="Proteomes" id="UP000236755">
    <property type="component" value="Unassembled WGS sequence"/>
</dbReference>
<dbReference type="OrthoDB" id="194858at2157"/>
<dbReference type="Pfam" id="PF20068">
    <property type="entry name" value="Amphi-Trp"/>
    <property type="match status" value="1"/>
</dbReference>